<comment type="subcellular location">
    <subcellularLocation>
        <location evidence="1">Membrane</location>
        <topology evidence="1">Multi-pass membrane protein</topology>
    </subcellularLocation>
</comment>
<evidence type="ECO:0000256" key="4">
    <source>
        <dbReference type="ARBA" id="ARBA00023136"/>
    </source>
</evidence>
<evidence type="ECO:0000256" key="6">
    <source>
        <dbReference type="SAM" id="Phobius"/>
    </source>
</evidence>
<dbReference type="InterPro" id="IPR007829">
    <property type="entry name" value="TM2"/>
</dbReference>
<proteinExistence type="predicted"/>
<keyword evidence="4 6" id="KW-0472">Membrane</keyword>
<feature type="compositionally biased region" description="Basic and acidic residues" evidence="5">
    <location>
        <begin position="17"/>
        <end position="50"/>
    </location>
</feature>
<reference evidence="8 9" key="1">
    <citation type="submission" date="2019-11" db="EMBL/GenBank/DDBJ databases">
        <title>Winogradskyella ouciana sp. nov., isolated from the hadal seawater of the Mariana Trench.</title>
        <authorList>
            <person name="Liu R."/>
        </authorList>
    </citation>
    <scope>NUCLEOTIDE SEQUENCE [LARGE SCALE GENOMIC DNA]</scope>
    <source>
        <strain evidence="8 9">ZXX205</strain>
    </source>
</reference>
<evidence type="ECO:0000313" key="8">
    <source>
        <dbReference type="EMBL" id="MTE26958.1"/>
    </source>
</evidence>
<organism evidence="8 9">
    <name type="scientific">Winogradskyella ouciana</name>
    <dbReference type="NCBI Taxonomy" id="2608631"/>
    <lineage>
        <taxon>Bacteria</taxon>
        <taxon>Pseudomonadati</taxon>
        <taxon>Bacteroidota</taxon>
        <taxon>Flavobacteriia</taxon>
        <taxon>Flavobacteriales</taxon>
        <taxon>Flavobacteriaceae</taxon>
        <taxon>Winogradskyella</taxon>
    </lineage>
</organism>
<keyword evidence="3 6" id="KW-1133">Transmembrane helix</keyword>
<gene>
    <name evidence="8" type="ORF">F1003_08480</name>
</gene>
<evidence type="ECO:0000259" key="7">
    <source>
        <dbReference type="Pfam" id="PF05154"/>
    </source>
</evidence>
<feature type="domain" description="TM2" evidence="7">
    <location>
        <begin position="62"/>
        <end position="105"/>
    </location>
</feature>
<evidence type="ECO:0000256" key="1">
    <source>
        <dbReference type="ARBA" id="ARBA00004141"/>
    </source>
</evidence>
<dbReference type="Proteomes" id="UP000447545">
    <property type="component" value="Unassembled WGS sequence"/>
</dbReference>
<dbReference type="AlphaFoldDB" id="A0A7K1GEY2"/>
<dbReference type="Pfam" id="PF05154">
    <property type="entry name" value="TM2"/>
    <property type="match status" value="1"/>
</dbReference>
<protein>
    <submittedName>
        <fullName evidence="8">NINE protein</fullName>
    </submittedName>
</protein>
<keyword evidence="2 6" id="KW-0812">Transmembrane</keyword>
<evidence type="ECO:0000256" key="3">
    <source>
        <dbReference type="ARBA" id="ARBA00022989"/>
    </source>
</evidence>
<dbReference type="GO" id="GO:0016020">
    <property type="term" value="C:membrane"/>
    <property type="evidence" value="ECO:0007669"/>
    <property type="project" value="UniProtKB-SubCell"/>
</dbReference>
<evidence type="ECO:0000313" key="9">
    <source>
        <dbReference type="Proteomes" id="UP000447545"/>
    </source>
</evidence>
<feature type="transmembrane region" description="Helical" evidence="6">
    <location>
        <begin position="93"/>
        <end position="123"/>
    </location>
</feature>
<sequence>MSDDNKDLGDDLNDMLDDAKDGAKKTGDKISQKAKEFSNEAKESAQEFSDGAKEVFEKSTGENKKVLAGVLAIIFGCLGIHKFILGYNKEGGIMLGITLVGIILSCVGVGVFVVWIMSIIGLIEGIIYLTKSDAEFYNTYQVGKKPWF</sequence>
<dbReference type="RefSeq" id="WP_155088898.1">
    <property type="nucleotide sequence ID" value="NZ_WJYA01000005.1"/>
</dbReference>
<feature type="region of interest" description="Disordered" evidence="5">
    <location>
        <begin position="1"/>
        <end position="50"/>
    </location>
</feature>
<evidence type="ECO:0000256" key="2">
    <source>
        <dbReference type="ARBA" id="ARBA00022692"/>
    </source>
</evidence>
<comment type="caution">
    <text evidence="8">The sequence shown here is derived from an EMBL/GenBank/DDBJ whole genome shotgun (WGS) entry which is preliminary data.</text>
</comment>
<feature type="transmembrane region" description="Helical" evidence="6">
    <location>
        <begin position="66"/>
        <end position="87"/>
    </location>
</feature>
<dbReference type="EMBL" id="WJYA01000005">
    <property type="protein sequence ID" value="MTE26958.1"/>
    <property type="molecule type" value="Genomic_DNA"/>
</dbReference>
<keyword evidence="9" id="KW-1185">Reference proteome</keyword>
<accession>A0A7K1GEY2</accession>
<name>A0A7K1GEY2_9FLAO</name>
<evidence type="ECO:0000256" key="5">
    <source>
        <dbReference type="SAM" id="MobiDB-lite"/>
    </source>
</evidence>